<name>A0A4Q9QB79_9APHY</name>
<dbReference type="EMBL" id="ML145086">
    <property type="protein sequence ID" value="TBU64530.1"/>
    <property type="molecule type" value="Genomic_DNA"/>
</dbReference>
<dbReference type="Proteomes" id="UP000292082">
    <property type="component" value="Unassembled WGS sequence"/>
</dbReference>
<evidence type="ECO:0000313" key="3">
    <source>
        <dbReference type="Proteomes" id="UP000292082"/>
    </source>
</evidence>
<organism evidence="2 3">
    <name type="scientific">Dichomitus squalens</name>
    <dbReference type="NCBI Taxonomy" id="114155"/>
    <lineage>
        <taxon>Eukaryota</taxon>
        <taxon>Fungi</taxon>
        <taxon>Dikarya</taxon>
        <taxon>Basidiomycota</taxon>
        <taxon>Agaricomycotina</taxon>
        <taxon>Agaricomycetes</taxon>
        <taxon>Polyporales</taxon>
        <taxon>Polyporaceae</taxon>
        <taxon>Dichomitus</taxon>
    </lineage>
</organism>
<evidence type="ECO:0000313" key="2">
    <source>
        <dbReference type="EMBL" id="TBU64530.1"/>
    </source>
</evidence>
<protein>
    <submittedName>
        <fullName evidence="2">Uncharacterized protein</fullName>
    </submittedName>
</protein>
<feature type="compositionally biased region" description="Pro residues" evidence="1">
    <location>
        <begin position="71"/>
        <end position="83"/>
    </location>
</feature>
<feature type="compositionally biased region" description="Polar residues" evidence="1">
    <location>
        <begin position="94"/>
        <end position="109"/>
    </location>
</feature>
<proteinExistence type="predicted"/>
<gene>
    <name evidence="2" type="ORF">BD310DRAFT_401624</name>
</gene>
<keyword evidence="3" id="KW-1185">Reference proteome</keyword>
<feature type="region of interest" description="Disordered" evidence="1">
    <location>
        <begin position="71"/>
        <end position="113"/>
    </location>
</feature>
<evidence type="ECO:0000256" key="1">
    <source>
        <dbReference type="SAM" id="MobiDB-lite"/>
    </source>
</evidence>
<reference evidence="2 3" key="1">
    <citation type="submission" date="2019-01" db="EMBL/GenBank/DDBJ databases">
        <title>Draft genome sequences of three monokaryotic isolates of the white-rot basidiomycete fungus Dichomitus squalens.</title>
        <authorList>
            <consortium name="DOE Joint Genome Institute"/>
            <person name="Lopez S.C."/>
            <person name="Andreopoulos B."/>
            <person name="Pangilinan J."/>
            <person name="Lipzen A."/>
            <person name="Riley R."/>
            <person name="Ahrendt S."/>
            <person name="Ng V."/>
            <person name="Barry K."/>
            <person name="Daum C."/>
            <person name="Grigoriev I.V."/>
            <person name="Hilden K.S."/>
            <person name="Makela M.R."/>
            <person name="de Vries R.P."/>
        </authorList>
    </citation>
    <scope>NUCLEOTIDE SEQUENCE [LARGE SCALE GENOMIC DNA]</scope>
    <source>
        <strain evidence="2 3">CBS 464.89</strain>
    </source>
</reference>
<accession>A0A4Q9QB79</accession>
<sequence>MSETGERANIDLEWMIGLEGTLRESQSLLGDPSLLGELSSRIGSQIDRRCCPGPIADAVVPVVPALAPPPGLPPGCTPWPPSDSRPIADELLSASASGHTTRPRSSPTPDQRAYILSPSLHRAQPFPRPSLIRCATRNMHSAISSMASEILPTSSSRDKAA</sequence>
<dbReference type="AlphaFoldDB" id="A0A4Q9QB79"/>